<name>E6PCX6_9ZZZZ</name>
<evidence type="ECO:0000256" key="3">
    <source>
        <dbReference type="ARBA" id="ARBA00022989"/>
    </source>
</evidence>
<dbReference type="PRINTS" id="PR01840">
    <property type="entry name" value="TATCFAMILY"/>
</dbReference>
<dbReference type="PANTHER" id="PTHR30371:SF0">
    <property type="entry name" value="SEC-INDEPENDENT PROTEIN TRANSLOCASE PROTEIN TATC, CHLOROPLASTIC-RELATED"/>
    <property type="match status" value="1"/>
</dbReference>
<evidence type="ECO:0000256" key="1">
    <source>
        <dbReference type="ARBA" id="ARBA00004141"/>
    </source>
</evidence>
<feature type="transmembrane region" description="Helical" evidence="5">
    <location>
        <begin position="198"/>
        <end position="215"/>
    </location>
</feature>
<feature type="transmembrane region" description="Helical" evidence="5">
    <location>
        <begin position="221"/>
        <end position="244"/>
    </location>
</feature>
<organism evidence="6">
    <name type="scientific">mine drainage metagenome</name>
    <dbReference type="NCBI Taxonomy" id="410659"/>
    <lineage>
        <taxon>unclassified sequences</taxon>
        <taxon>metagenomes</taxon>
        <taxon>ecological metagenomes</taxon>
    </lineage>
</organism>
<protein>
    <submittedName>
        <fullName evidence="6">Putative component of the twin-arginine pre-protein translocation pathway</fullName>
    </submittedName>
</protein>
<proteinExistence type="inferred from homology"/>
<evidence type="ECO:0000313" key="6">
    <source>
        <dbReference type="EMBL" id="CBH74311.1"/>
    </source>
</evidence>
<sequence length="259" mass="28538">MIASPEPAHDPEWDPKEMPFTEHLRELRSRLLVSIAAVGAISLLLFWPSQYAIPWLVRAYFHGITLHAFGPADVILTEFKFSIVGGIVFGLPVLLYEIWMFVVPAVHPRTRRMVFAFIAPSIALSLLGLAFAHFIVLPRVVAALVAITDKVATPTFGLSQTLGFILILLGLFALIFQTPIVLVALARLGIVNAPMLMRFRRQALFAFFVGGGIAAPDGNPVTMALLAIPMYLLYEASIWVILVLEKSWRRGDGGAYGRT</sequence>
<dbReference type="GO" id="GO:0065002">
    <property type="term" value="P:intracellular protein transmembrane transport"/>
    <property type="evidence" value="ECO:0007669"/>
    <property type="project" value="TreeGrafter"/>
</dbReference>
<dbReference type="Pfam" id="PF00902">
    <property type="entry name" value="TatC"/>
    <property type="match status" value="1"/>
</dbReference>
<feature type="transmembrane region" description="Helical" evidence="5">
    <location>
        <begin position="162"/>
        <end position="186"/>
    </location>
</feature>
<dbReference type="AlphaFoldDB" id="E6PCX6"/>
<comment type="caution">
    <text evidence="6">The sequence shown here is derived from an EMBL/GenBank/DDBJ whole genome shotgun (WGS) entry which is preliminary data.</text>
</comment>
<gene>
    <name evidence="6" type="ORF">CARN1_2198</name>
</gene>
<dbReference type="EMBL" id="CABL01000001">
    <property type="protein sequence ID" value="CBH74311.1"/>
    <property type="molecule type" value="Genomic_DNA"/>
</dbReference>
<feature type="transmembrane region" description="Helical" evidence="5">
    <location>
        <begin position="31"/>
        <end position="48"/>
    </location>
</feature>
<keyword evidence="4 5" id="KW-0472">Membrane</keyword>
<dbReference type="InterPro" id="IPR002033">
    <property type="entry name" value="TatC"/>
</dbReference>
<accession>E6PCX6</accession>
<comment type="subcellular location">
    <subcellularLocation>
        <location evidence="1">Membrane</location>
        <topology evidence="1">Multi-pass membrane protein</topology>
    </subcellularLocation>
</comment>
<dbReference type="GO" id="GO:0033281">
    <property type="term" value="C:TAT protein transport complex"/>
    <property type="evidence" value="ECO:0007669"/>
    <property type="project" value="TreeGrafter"/>
</dbReference>
<keyword evidence="3 5" id="KW-1133">Transmembrane helix</keyword>
<feature type="transmembrane region" description="Helical" evidence="5">
    <location>
        <begin position="114"/>
        <end position="136"/>
    </location>
</feature>
<dbReference type="HAMAP" id="MF_00902">
    <property type="entry name" value="TatC"/>
    <property type="match status" value="1"/>
</dbReference>
<keyword evidence="2 5" id="KW-0812">Transmembrane</keyword>
<evidence type="ECO:0000256" key="2">
    <source>
        <dbReference type="ARBA" id="ARBA00022692"/>
    </source>
</evidence>
<evidence type="ECO:0000256" key="4">
    <source>
        <dbReference type="ARBA" id="ARBA00023136"/>
    </source>
</evidence>
<dbReference type="NCBIfam" id="TIGR00945">
    <property type="entry name" value="tatC"/>
    <property type="match status" value="1"/>
</dbReference>
<dbReference type="GO" id="GO:0009977">
    <property type="term" value="F:proton motive force dependent protein transmembrane transporter activity"/>
    <property type="evidence" value="ECO:0007669"/>
    <property type="project" value="TreeGrafter"/>
</dbReference>
<dbReference type="GO" id="GO:0043953">
    <property type="term" value="P:protein transport by the Tat complex"/>
    <property type="evidence" value="ECO:0007669"/>
    <property type="project" value="TreeGrafter"/>
</dbReference>
<evidence type="ECO:0000256" key="5">
    <source>
        <dbReference type="SAM" id="Phobius"/>
    </source>
</evidence>
<dbReference type="PANTHER" id="PTHR30371">
    <property type="entry name" value="SEC-INDEPENDENT PROTEIN TRANSLOCASE PROTEIN TATC"/>
    <property type="match status" value="1"/>
</dbReference>
<reference evidence="6" key="1">
    <citation type="submission" date="2009-10" db="EMBL/GenBank/DDBJ databases">
        <title>Diversity of trophic interactions inside an arsenic-rich microbial ecosystem.</title>
        <authorList>
            <person name="Bertin P.N."/>
            <person name="Heinrich-Salmeron A."/>
            <person name="Pelletier E."/>
            <person name="Goulhen-Chollet F."/>
            <person name="Arsene-Ploetze F."/>
            <person name="Gallien S."/>
            <person name="Calteau A."/>
            <person name="Vallenet D."/>
            <person name="Casiot C."/>
            <person name="Chane-Woon-Ming B."/>
            <person name="Giloteaux L."/>
            <person name="Barakat M."/>
            <person name="Bonnefoy V."/>
            <person name="Bruneel O."/>
            <person name="Chandler M."/>
            <person name="Cleiss J."/>
            <person name="Duran R."/>
            <person name="Elbaz-Poulichet F."/>
            <person name="Fonknechten N."/>
            <person name="Lauga B."/>
            <person name="Mornico D."/>
            <person name="Ortet P."/>
            <person name="Schaeffer C."/>
            <person name="Siguier P."/>
            <person name="Alexander Thil Smith A."/>
            <person name="Van Dorsselaer A."/>
            <person name="Weissenbach J."/>
            <person name="Medigue C."/>
            <person name="Le Paslier D."/>
        </authorList>
    </citation>
    <scope>NUCLEOTIDE SEQUENCE</scope>
</reference>
<feature type="transmembrane region" description="Helical" evidence="5">
    <location>
        <begin position="81"/>
        <end position="102"/>
    </location>
</feature>